<organism evidence="4 5">
    <name type="scientific">Salicibibacter cibarius</name>
    <dbReference type="NCBI Taxonomy" id="2743000"/>
    <lineage>
        <taxon>Bacteria</taxon>
        <taxon>Bacillati</taxon>
        <taxon>Bacillota</taxon>
        <taxon>Bacilli</taxon>
        <taxon>Bacillales</taxon>
        <taxon>Bacillaceae</taxon>
        <taxon>Salicibibacter</taxon>
    </lineage>
</organism>
<dbReference type="EMBL" id="CP054705">
    <property type="protein sequence ID" value="QQK78026.1"/>
    <property type="molecule type" value="Genomic_DNA"/>
</dbReference>
<dbReference type="Gene3D" id="3.90.79.10">
    <property type="entry name" value="Nucleoside Triphosphate Pyrophosphohydrolase"/>
    <property type="match status" value="1"/>
</dbReference>
<evidence type="ECO:0000259" key="3">
    <source>
        <dbReference type="PROSITE" id="PS51462"/>
    </source>
</evidence>
<dbReference type="GO" id="GO:0016787">
    <property type="term" value="F:hydrolase activity"/>
    <property type="evidence" value="ECO:0007669"/>
    <property type="project" value="UniProtKB-KW"/>
</dbReference>
<dbReference type="Pfam" id="PF00293">
    <property type="entry name" value="NUDIX"/>
    <property type="match status" value="1"/>
</dbReference>
<dbReference type="PROSITE" id="PS51462">
    <property type="entry name" value="NUDIX"/>
    <property type="match status" value="1"/>
</dbReference>
<evidence type="ECO:0000313" key="4">
    <source>
        <dbReference type="EMBL" id="QQK78026.1"/>
    </source>
</evidence>
<dbReference type="AlphaFoldDB" id="A0A7T6Z7Y3"/>
<keyword evidence="5" id="KW-1185">Reference proteome</keyword>
<proteinExistence type="predicted"/>
<name>A0A7T6Z7Y3_9BACI</name>
<evidence type="ECO:0000256" key="2">
    <source>
        <dbReference type="ARBA" id="ARBA00022801"/>
    </source>
</evidence>
<dbReference type="SUPFAM" id="SSF55811">
    <property type="entry name" value="Nudix"/>
    <property type="match status" value="1"/>
</dbReference>
<evidence type="ECO:0000313" key="5">
    <source>
        <dbReference type="Proteomes" id="UP000595823"/>
    </source>
</evidence>
<evidence type="ECO:0000256" key="1">
    <source>
        <dbReference type="ARBA" id="ARBA00001946"/>
    </source>
</evidence>
<dbReference type="KEGG" id="scia:HUG15_22190"/>
<protein>
    <submittedName>
        <fullName evidence="4">NUDIX domain-containing protein</fullName>
    </submittedName>
</protein>
<comment type="cofactor">
    <cofactor evidence="1">
        <name>Mg(2+)</name>
        <dbReference type="ChEBI" id="CHEBI:18420"/>
    </cofactor>
</comment>
<dbReference type="PANTHER" id="PTHR43046">
    <property type="entry name" value="GDP-MANNOSE MANNOSYL HYDROLASE"/>
    <property type="match status" value="1"/>
</dbReference>
<gene>
    <name evidence="4" type="ORF">HUG15_22190</name>
</gene>
<dbReference type="InterPro" id="IPR015797">
    <property type="entry name" value="NUDIX_hydrolase-like_dom_sf"/>
</dbReference>
<reference evidence="4 5" key="1">
    <citation type="submission" date="2020-06" db="EMBL/GenBank/DDBJ databases">
        <title>Genomic analysis of Salicibibacter sp. NKC5-3.</title>
        <authorList>
            <person name="Oh Y.J."/>
        </authorList>
    </citation>
    <scope>NUCLEOTIDE SEQUENCE [LARGE SCALE GENOMIC DNA]</scope>
    <source>
        <strain evidence="4 5">NKC5-3</strain>
    </source>
</reference>
<dbReference type="Proteomes" id="UP000595823">
    <property type="component" value="Chromosome"/>
</dbReference>
<dbReference type="CDD" id="cd18880">
    <property type="entry name" value="NUDIX_ADPRase"/>
    <property type="match status" value="1"/>
</dbReference>
<sequence>MIRTASRGLLIQDHHILAVKYQVDGKLFYALPGGGQEAGEPLHKNLPRECREELGIDVKIGELMFVREWLDEDRDVHQIEFIFECFPYMKIEDVYSEVPDKNQIGIEWLPIADIFNYHIYPLEMRQHLHTLTDGQVKVPVYLGNVN</sequence>
<accession>A0A7T6Z7Y3</accession>
<dbReference type="PANTHER" id="PTHR43046:SF14">
    <property type="entry name" value="MUTT_NUDIX FAMILY PROTEIN"/>
    <property type="match status" value="1"/>
</dbReference>
<keyword evidence="2" id="KW-0378">Hydrolase</keyword>
<feature type="domain" description="Nudix hydrolase" evidence="3">
    <location>
        <begin position="1"/>
        <end position="130"/>
    </location>
</feature>
<dbReference type="RefSeq" id="WP_200125933.1">
    <property type="nucleotide sequence ID" value="NZ_CP054705.1"/>
</dbReference>
<dbReference type="InterPro" id="IPR000086">
    <property type="entry name" value="NUDIX_hydrolase_dom"/>
</dbReference>